<feature type="transmembrane region" description="Helical" evidence="6">
    <location>
        <begin position="65"/>
        <end position="85"/>
    </location>
</feature>
<sequence>MGILMKLADAITVLFLCLVAFVGLMPLGYVFLPSDHSLHHHIEDFMRSEQHYLVLEMPPFFKPLLYYHLLVNWPLAVASLYGFIFRKSWVSTTSLILGVAFASIVVPVLGELVGSGKGSFELIRVYAVLFCLAVVVVFRSLVASAATKTKTA</sequence>
<dbReference type="Proteomes" id="UP000077755">
    <property type="component" value="Chromosome 6"/>
</dbReference>
<evidence type="ECO:0000256" key="5">
    <source>
        <dbReference type="PROSITE-ProRule" id="PRU01087"/>
    </source>
</evidence>
<organism evidence="8">
    <name type="scientific">Daucus carota subsp. sativus</name>
    <name type="common">Carrot</name>
    <dbReference type="NCBI Taxonomy" id="79200"/>
    <lineage>
        <taxon>Eukaryota</taxon>
        <taxon>Viridiplantae</taxon>
        <taxon>Streptophyta</taxon>
        <taxon>Embryophyta</taxon>
        <taxon>Tracheophyta</taxon>
        <taxon>Spermatophyta</taxon>
        <taxon>Magnoliopsida</taxon>
        <taxon>eudicotyledons</taxon>
        <taxon>Gunneridae</taxon>
        <taxon>Pentapetalae</taxon>
        <taxon>asterids</taxon>
        <taxon>campanulids</taxon>
        <taxon>Apiales</taxon>
        <taxon>Apiaceae</taxon>
        <taxon>Apioideae</taxon>
        <taxon>Scandiceae</taxon>
        <taxon>Daucinae</taxon>
        <taxon>Daucus</taxon>
        <taxon>Daucus sect. Daucus</taxon>
    </lineage>
</organism>
<feature type="transmembrane region" description="Helical" evidence="6">
    <location>
        <begin position="92"/>
        <end position="110"/>
    </location>
</feature>
<name>A0A164W966_DAUCS</name>
<dbReference type="PANTHER" id="PTHR31204:SF1">
    <property type="entry name" value="SIGMA INTRACELLULAR RECEPTOR 2"/>
    <property type="match status" value="1"/>
</dbReference>
<proteinExistence type="predicted"/>
<keyword evidence="10" id="KW-1185">Reference proteome</keyword>
<evidence type="ECO:0000256" key="6">
    <source>
        <dbReference type="SAM" id="Phobius"/>
    </source>
</evidence>
<dbReference type="STRING" id="79200.A0A164W966"/>
<dbReference type="Gramene" id="KZM91456">
    <property type="protein sequence ID" value="KZM91456"/>
    <property type="gene ID" value="DCAR_021179"/>
</dbReference>
<protein>
    <recommendedName>
        <fullName evidence="7">EXPERA domain-containing protein</fullName>
    </recommendedName>
</protein>
<dbReference type="InterPro" id="IPR051987">
    <property type="entry name" value="Sigma-2_receptor-like"/>
</dbReference>
<keyword evidence="4 5" id="KW-0472">Membrane</keyword>
<dbReference type="OrthoDB" id="433124at2759"/>
<evidence type="ECO:0000313" key="8">
    <source>
        <dbReference type="EMBL" id="KZM91456.1"/>
    </source>
</evidence>
<dbReference type="EMBL" id="LNRQ01000006">
    <property type="protein sequence ID" value="KZM91456.1"/>
    <property type="molecule type" value="Genomic_DNA"/>
</dbReference>
<evidence type="ECO:0000256" key="3">
    <source>
        <dbReference type="ARBA" id="ARBA00022989"/>
    </source>
</evidence>
<dbReference type="GO" id="GO:0005783">
    <property type="term" value="C:endoplasmic reticulum"/>
    <property type="evidence" value="ECO:0007669"/>
    <property type="project" value="TreeGrafter"/>
</dbReference>
<comment type="subcellular location">
    <subcellularLocation>
        <location evidence="1">Membrane</location>
        <topology evidence="1">Multi-pass membrane protein</topology>
    </subcellularLocation>
</comment>
<dbReference type="AlphaFoldDB" id="A0A164W966"/>
<evidence type="ECO:0000256" key="4">
    <source>
        <dbReference type="ARBA" id="ARBA00023136"/>
    </source>
</evidence>
<evidence type="ECO:0000313" key="9">
    <source>
        <dbReference type="EMBL" id="WOH05729.1"/>
    </source>
</evidence>
<keyword evidence="3 5" id="KW-1133">Transmembrane helix</keyword>
<feature type="domain" description="EXPERA" evidence="7">
    <location>
        <begin position="8"/>
        <end position="137"/>
    </location>
</feature>
<reference evidence="8" key="1">
    <citation type="journal article" date="2016" name="Nat. Genet.">
        <title>A high-quality carrot genome assembly provides new insights into carotenoid accumulation and asterid genome evolution.</title>
        <authorList>
            <person name="Iorizzo M."/>
            <person name="Ellison S."/>
            <person name="Senalik D."/>
            <person name="Zeng P."/>
            <person name="Satapoomin P."/>
            <person name="Huang J."/>
            <person name="Bowman M."/>
            <person name="Iovene M."/>
            <person name="Sanseverino W."/>
            <person name="Cavagnaro P."/>
            <person name="Yildiz M."/>
            <person name="Macko-Podgorni A."/>
            <person name="Moranska E."/>
            <person name="Grzebelus E."/>
            <person name="Grzebelus D."/>
            <person name="Ashrafi H."/>
            <person name="Zheng Z."/>
            <person name="Cheng S."/>
            <person name="Spooner D."/>
            <person name="Van Deynze A."/>
            <person name="Simon P."/>
        </authorList>
    </citation>
    <scope>NUCLEOTIDE SEQUENCE [LARGE SCALE GENOMIC DNA]</scope>
    <source>
        <tissue evidence="8">Leaf</tissue>
    </source>
</reference>
<dbReference type="EMBL" id="CP093348">
    <property type="protein sequence ID" value="WOH05729.1"/>
    <property type="molecule type" value="Genomic_DNA"/>
</dbReference>
<keyword evidence="2 5" id="KW-0812">Transmembrane</keyword>
<evidence type="ECO:0000256" key="2">
    <source>
        <dbReference type="ARBA" id="ARBA00022692"/>
    </source>
</evidence>
<evidence type="ECO:0000313" key="10">
    <source>
        <dbReference type="Proteomes" id="UP000077755"/>
    </source>
</evidence>
<evidence type="ECO:0000256" key="1">
    <source>
        <dbReference type="ARBA" id="ARBA00004141"/>
    </source>
</evidence>
<feature type="transmembrane region" description="Helical" evidence="6">
    <location>
        <begin position="12"/>
        <end position="32"/>
    </location>
</feature>
<dbReference type="InterPro" id="IPR033118">
    <property type="entry name" value="EXPERA"/>
</dbReference>
<reference evidence="9" key="2">
    <citation type="submission" date="2022-03" db="EMBL/GenBank/DDBJ databases">
        <title>Draft title - Genomic analysis of global carrot germplasm unveils the trajectory of domestication and the origin of high carotenoid orange carrot.</title>
        <authorList>
            <person name="Iorizzo M."/>
            <person name="Ellison S."/>
            <person name="Senalik D."/>
            <person name="Macko-Podgorni A."/>
            <person name="Grzebelus D."/>
            <person name="Bostan H."/>
            <person name="Rolling W."/>
            <person name="Curaba J."/>
            <person name="Simon P."/>
        </authorList>
    </citation>
    <scope>NUCLEOTIDE SEQUENCE</scope>
    <source>
        <tissue evidence="9">Leaf</tissue>
    </source>
</reference>
<feature type="transmembrane region" description="Helical" evidence="6">
    <location>
        <begin position="122"/>
        <end position="142"/>
    </location>
</feature>
<dbReference type="PANTHER" id="PTHR31204">
    <property type="entry name" value="SIGMA INTRACELLULAR RECEPTOR 2"/>
    <property type="match status" value="1"/>
</dbReference>
<dbReference type="GO" id="GO:0016020">
    <property type="term" value="C:membrane"/>
    <property type="evidence" value="ECO:0007669"/>
    <property type="project" value="UniProtKB-SubCell"/>
</dbReference>
<evidence type="ECO:0000259" key="7">
    <source>
        <dbReference type="PROSITE" id="PS51751"/>
    </source>
</evidence>
<dbReference type="PROSITE" id="PS51751">
    <property type="entry name" value="EXPERA"/>
    <property type="match status" value="1"/>
</dbReference>
<gene>
    <name evidence="8" type="ORF">DCAR_021179</name>
    <name evidence="9" type="ORF">DCAR_0625149</name>
</gene>
<accession>A0A164W966</accession>